<name>I3YES7_THIV6</name>
<proteinExistence type="predicted"/>
<reference evidence="2 3" key="1">
    <citation type="submission" date="2012-06" db="EMBL/GenBank/DDBJ databases">
        <title>Complete sequence of Thiocystis violascens DSM 198.</title>
        <authorList>
            <consortium name="US DOE Joint Genome Institute"/>
            <person name="Lucas S."/>
            <person name="Han J."/>
            <person name="Lapidus A."/>
            <person name="Cheng J.-F."/>
            <person name="Goodwin L."/>
            <person name="Pitluck S."/>
            <person name="Peters L."/>
            <person name="Ovchinnikova G."/>
            <person name="Teshima H."/>
            <person name="Detter J.C."/>
            <person name="Han C."/>
            <person name="Tapia R."/>
            <person name="Land M."/>
            <person name="Hauser L."/>
            <person name="Kyrpides N."/>
            <person name="Ivanova N."/>
            <person name="Pagani I."/>
            <person name="Vogl K."/>
            <person name="Liu Z."/>
            <person name="Frigaard N.-U."/>
            <person name="Bryant D."/>
            <person name="Woyke T."/>
        </authorList>
    </citation>
    <scope>NUCLEOTIDE SEQUENCE [LARGE SCALE GENOMIC DNA]</scope>
    <source>
        <strain evidence="3">ATCC 17096 / DSM 198 / 6111</strain>
    </source>
</reference>
<evidence type="ECO:0000313" key="3">
    <source>
        <dbReference type="Proteomes" id="UP000006062"/>
    </source>
</evidence>
<dbReference type="EMBL" id="CP003154">
    <property type="protein sequence ID" value="AFL75495.1"/>
    <property type="molecule type" value="Genomic_DNA"/>
</dbReference>
<feature type="region of interest" description="Disordered" evidence="1">
    <location>
        <begin position="1"/>
        <end position="21"/>
    </location>
</feature>
<evidence type="ECO:0000313" key="2">
    <source>
        <dbReference type="EMBL" id="AFL75495.1"/>
    </source>
</evidence>
<dbReference type="AlphaFoldDB" id="I3YES7"/>
<dbReference type="STRING" id="765911.Thivi_3641"/>
<evidence type="ECO:0000256" key="1">
    <source>
        <dbReference type="SAM" id="MobiDB-lite"/>
    </source>
</evidence>
<protein>
    <submittedName>
        <fullName evidence="2">Uncharacterized protein</fullName>
    </submittedName>
</protein>
<dbReference type="Proteomes" id="UP000006062">
    <property type="component" value="Chromosome"/>
</dbReference>
<feature type="compositionally biased region" description="Basic and acidic residues" evidence="1">
    <location>
        <begin position="1"/>
        <end position="13"/>
    </location>
</feature>
<keyword evidence="3" id="KW-1185">Reference proteome</keyword>
<sequence length="129" mass="15014">MARRSENRRDRWPDPLPNRRKHFHSENDIVAAVFELGGISRRRFAILQEAGDTPDPRQQRELKRLAAREERLHQAFASLDAWDAERERIQQWLNLLAAQTKREEPESDPTERSNAPIARQAGNQGGEPR</sequence>
<dbReference type="HOGENOM" id="CLU_1947861_0_0_6"/>
<feature type="region of interest" description="Disordered" evidence="1">
    <location>
        <begin position="99"/>
        <end position="129"/>
    </location>
</feature>
<dbReference type="KEGG" id="tvi:Thivi_3641"/>
<organism evidence="2 3">
    <name type="scientific">Thiocystis violascens (strain ATCC 17096 / DSM 198 / 6111)</name>
    <name type="common">Chromatium violascens</name>
    <dbReference type="NCBI Taxonomy" id="765911"/>
    <lineage>
        <taxon>Bacteria</taxon>
        <taxon>Pseudomonadati</taxon>
        <taxon>Pseudomonadota</taxon>
        <taxon>Gammaproteobacteria</taxon>
        <taxon>Chromatiales</taxon>
        <taxon>Chromatiaceae</taxon>
        <taxon>Thiocystis</taxon>
    </lineage>
</organism>
<accession>I3YES7</accession>
<gene>
    <name evidence="2" type="ordered locus">Thivi_3641</name>
</gene>
<dbReference type="RefSeq" id="WP_014779891.1">
    <property type="nucleotide sequence ID" value="NC_018012.1"/>
</dbReference>